<accession>A0A6B2LZ45</accession>
<dbReference type="CDD" id="cd03801">
    <property type="entry name" value="GT4_PimA-like"/>
    <property type="match status" value="1"/>
</dbReference>
<dbReference type="Gene3D" id="3.40.50.2000">
    <property type="entry name" value="Glycogen Phosphorylase B"/>
    <property type="match status" value="1"/>
</dbReference>
<dbReference type="GO" id="GO:0009103">
    <property type="term" value="P:lipopolysaccharide biosynthetic process"/>
    <property type="evidence" value="ECO:0007669"/>
    <property type="project" value="TreeGrafter"/>
</dbReference>
<dbReference type="PANTHER" id="PTHR46401">
    <property type="entry name" value="GLYCOSYLTRANSFERASE WBBK-RELATED"/>
    <property type="match status" value="1"/>
</dbReference>
<dbReference type="SUPFAM" id="SSF53756">
    <property type="entry name" value="UDP-Glycosyltransferase/glycogen phosphorylase"/>
    <property type="match status" value="1"/>
</dbReference>
<keyword evidence="4" id="KW-1185">Reference proteome</keyword>
<comment type="caution">
    <text evidence="3">The sequence shown here is derived from an EMBL/GenBank/DDBJ whole genome shotgun (WGS) entry which is preliminary data.</text>
</comment>
<dbReference type="Pfam" id="PF00534">
    <property type="entry name" value="Glycos_transf_1"/>
    <property type="match status" value="1"/>
</dbReference>
<keyword evidence="1 3" id="KW-0808">Transferase</keyword>
<organism evidence="3 4">
    <name type="scientific">Oceanipulchritudo coccoides</name>
    <dbReference type="NCBI Taxonomy" id="2706888"/>
    <lineage>
        <taxon>Bacteria</taxon>
        <taxon>Pseudomonadati</taxon>
        <taxon>Verrucomicrobiota</taxon>
        <taxon>Opitutia</taxon>
        <taxon>Puniceicoccales</taxon>
        <taxon>Oceanipulchritudinaceae</taxon>
        <taxon>Oceanipulchritudo</taxon>
    </lineage>
</organism>
<feature type="domain" description="Glycosyl transferase family 1" evidence="2">
    <location>
        <begin position="215"/>
        <end position="385"/>
    </location>
</feature>
<dbReference type="EMBL" id="JAAGNX010000001">
    <property type="protein sequence ID" value="NDV61319.1"/>
    <property type="molecule type" value="Genomic_DNA"/>
</dbReference>
<dbReference type="PANTHER" id="PTHR46401:SF2">
    <property type="entry name" value="GLYCOSYLTRANSFERASE WBBK-RELATED"/>
    <property type="match status" value="1"/>
</dbReference>
<dbReference type="AlphaFoldDB" id="A0A6B2LZ45"/>
<dbReference type="RefSeq" id="WP_163962146.1">
    <property type="nucleotide sequence ID" value="NZ_JAAGNX010000001.1"/>
</dbReference>
<proteinExistence type="predicted"/>
<evidence type="ECO:0000256" key="1">
    <source>
        <dbReference type="ARBA" id="ARBA00022679"/>
    </source>
</evidence>
<evidence type="ECO:0000313" key="4">
    <source>
        <dbReference type="Proteomes" id="UP000478417"/>
    </source>
</evidence>
<dbReference type="GO" id="GO:0016757">
    <property type="term" value="F:glycosyltransferase activity"/>
    <property type="evidence" value="ECO:0007669"/>
    <property type="project" value="InterPro"/>
</dbReference>
<dbReference type="Proteomes" id="UP000478417">
    <property type="component" value="Unassembled WGS sequence"/>
</dbReference>
<sequence>MGKRFGFVSTRFAGTDGVSLESAKWAHVLWNDRHTSFWYSGLSDRDPGSSLCVPEAYFGHPEVQWINKRIWGQRHRDPLVSRRIREMAAYLKETLYEFADRYQLDVLVPENALTIPMHVPLAVAITEFLIESGMPAIAHHHDFYWERVRFSINAVQDYLDMAFPPRLPHMAHAVINAAAQEQLSLRKGVGSLLIPNVFDFEKSAPEPDKYAADVREEIGLEPDDIFILQPTRIVPRKGIEHAVKLVSMLRNPRCKLVISHDAGDEGYEYKHMIEELAREEEVDIRFIGDRVSEVRQLDAEGRKLYTLWDLYPYADIVTYPSTYEGFGNALLEAIYFKKPVVINRYNIFIEDIEPKGFDLAVIDGFITREAVRKVQRLLNEPDYLKSVVDHNFVVARRYYSYATLRRHLRMMINSLTGWGPSVSRSNGR</sequence>
<gene>
    <name evidence="3" type="ORF">G0Q06_02510</name>
</gene>
<dbReference type="InterPro" id="IPR001296">
    <property type="entry name" value="Glyco_trans_1"/>
</dbReference>
<name>A0A6B2LZ45_9BACT</name>
<evidence type="ECO:0000313" key="3">
    <source>
        <dbReference type="EMBL" id="NDV61319.1"/>
    </source>
</evidence>
<protein>
    <submittedName>
        <fullName evidence="3">Glycosyltransferase family 4 protein</fullName>
    </submittedName>
</protein>
<reference evidence="3 4" key="1">
    <citation type="submission" date="2020-02" db="EMBL/GenBank/DDBJ databases">
        <title>Albibacoteraceae fam. nov., the first described family within the subdivision 4 Verrucomicrobia.</title>
        <authorList>
            <person name="Xi F."/>
        </authorList>
    </citation>
    <scope>NUCLEOTIDE SEQUENCE [LARGE SCALE GENOMIC DNA]</scope>
    <source>
        <strain evidence="3 4">CK1056</strain>
    </source>
</reference>
<evidence type="ECO:0000259" key="2">
    <source>
        <dbReference type="Pfam" id="PF00534"/>
    </source>
</evidence>